<name>A0AAJ0I3X5_9PEZI</name>
<proteinExistence type="predicted"/>
<dbReference type="RefSeq" id="XP_062690986.1">
    <property type="nucleotide sequence ID" value="XM_062833329.1"/>
</dbReference>
<evidence type="ECO:0000313" key="3">
    <source>
        <dbReference type="Proteomes" id="UP001285908"/>
    </source>
</evidence>
<organism evidence="2 3">
    <name type="scientific">Neurospora hispaniola</name>
    <dbReference type="NCBI Taxonomy" id="588809"/>
    <lineage>
        <taxon>Eukaryota</taxon>
        <taxon>Fungi</taxon>
        <taxon>Dikarya</taxon>
        <taxon>Ascomycota</taxon>
        <taxon>Pezizomycotina</taxon>
        <taxon>Sordariomycetes</taxon>
        <taxon>Sordariomycetidae</taxon>
        <taxon>Sordariales</taxon>
        <taxon>Sordariaceae</taxon>
        <taxon>Neurospora</taxon>
    </lineage>
</organism>
<sequence length="142" mass="15498">MSSQDTRSMSQRLRPRRPSTFLTLAPIISVAEQKPKVASADEAALESPTESVKQVEADSAEAIKRRASSVSSQSSTTGGFRFLILSSDKKMGQARALLLHDTFPYHIPSSHDGMDPIDMGSTTMCHFGGKKHTSFGRKWQTG</sequence>
<comment type="caution">
    <text evidence="2">The sequence shown here is derived from an EMBL/GenBank/DDBJ whole genome shotgun (WGS) entry which is preliminary data.</text>
</comment>
<dbReference type="Proteomes" id="UP001285908">
    <property type="component" value="Unassembled WGS sequence"/>
</dbReference>
<reference evidence="2 3" key="1">
    <citation type="journal article" date="2023" name="Mol. Phylogenet. Evol.">
        <title>Genome-scale phylogeny and comparative genomics of the fungal order Sordariales.</title>
        <authorList>
            <person name="Hensen N."/>
            <person name="Bonometti L."/>
            <person name="Westerberg I."/>
            <person name="Brannstrom I.O."/>
            <person name="Guillou S."/>
            <person name="Cros-Aarteil S."/>
            <person name="Calhoun S."/>
            <person name="Haridas S."/>
            <person name="Kuo A."/>
            <person name="Mondo S."/>
            <person name="Pangilinan J."/>
            <person name="Riley R."/>
            <person name="LaButti K."/>
            <person name="Andreopoulos B."/>
            <person name="Lipzen A."/>
            <person name="Chen C."/>
            <person name="Yan M."/>
            <person name="Daum C."/>
            <person name="Ng V."/>
            <person name="Clum A."/>
            <person name="Steindorff A."/>
            <person name="Ohm R.A."/>
            <person name="Martin F."/>
            <person name="Silar P."/>
            <person name="Natvig D.O."/>
            <person name="Lalanne C."/>
            <person name="Gautier V."/>
            <person name="Ament-Velasquez S.L."/>
            <person name="Kruys A."/>
            <person name="Hutchinson M.I."/>
            <person name="Powell A.J."/>
            <person name="Barry K."/>
            <person name="Miller A.N."/>
            <person name="Grigoriev I.V."/>
            <person name="Debuchy R."/>
            <person name="Gladieux P."/>
            <person name="Hiltunen Thoren M."/>
            <person name="Johannesson H."/>
        </authorList>
    </citation>
    <scope>NUCLEOTIDE SEQUENCE [LARGE SCALE GENOMIC DNA]</scope>
    <source>
        <strain evidence="2 3">FGSC 10403</strain>
    </source>
</reference>
<evidence type="ECO:0000313" key="2">
    <source>
        <dbReference type="EMBL" id="KAK3489279.1"/>
    </source>
</evidence>
<feature type="region of interest" description="Disordered" evidence="1">
    <location>
        <begin position="34"/>
        <end position="57"/>
    </location>
</feature>
<dbReference type="GeneID" id="87870951"/>
<evidence type="ECO:0000256" key="1">
    <source>
        <dbReference type="SAM" id="MobiDB-lite"/>
    </source>
</evidence>
<dbReference type="AlphaFoldDB" id="A0AAJ0I3X5"/>
<keyword evidence="3" id="KW-1185">Reference proteome</keyword>
<protein>
    <submittedName>
        <fullName evidence="2">Uncharacterized protein</fullName>
    </submittedName>
</protein>
<gene>
    <name evidence="2" type="ORF">B0T23DRAFT_197824</name>
</gene>
<dbReference type="EMBL" id="JAULSX010000006">
    <property type="protein sequence ID" value="KAK3489279.1"/>
    <property type="molecule type" value="Genomic_DNA"/>
</dbReference>
<accession>A0AAJ0I3X5</accession>